<dbReference type="EMBL" id="KL198052">
    <property type="protein sequence ID" value="KDQ12197.1"/>
    <property type="molecule type" value="Genomic_DNA"/>
</dbReference>
<evidence type="ECO:0000259" key="3">
    <source>
        <dbReference type="Pfam" id="PF13359"/>
    </source>
</evidence>
<keyword evidence="5" id="KW-1185">Reference proteome</keyword>
<reference evidence="5" key="1">
    <citation type="journal article" date="2014" name="Proc. Natl. Acad. Sci. U.S.A.">
        <title>Extensive sampling of basidiomycete genomes demonstrates inadequacy of the white-rot/brown-rot paradigm for wood decay fungi.</title>
        <authorList>
            <person name="Riley R."/>
            <person name="Salamov A.A."/>
            <person name="Brown D.W."/>
            <person name="Nagy L.G."/>
            <person name="Floudas D."/>
            <person name="Held B.W."/>
            <person name="Levasseur A."/>
            <person name="Lombard V."/>
            <person name="Morin E."/>
            <person name="Otillar R."/>
            <person name="Lindquist E.A."/>
            <person name="Sun H."/>
            <person name="LaButti K.M."/>
            <person name="Schmutz J."/>
            <person name="Jabbour D."/>
            <person name="Luo H."/>
            <person name="Baker S.E."/>
            <person name="Pisabarro A.G."/>
            <person name="Walton J.D."/>
            <person name="Blanchette R.A."/>
            <person name="Henrissat B."/>
            <person name="Martin F."/>
            <person name="Cullen D."/>
            <person name="Hibbett D.S."/>
            <person name="Grigoriev I.V."/>
        </authorList>
    </citation>
    <scope>NUCLEOTIDE SEQUENCE [LARGE SCALE GENOMIC DNA]</scope>
    <source>
        <strain evidence="5">FD-172 SS1</strain>
    </source>
</reference>
<organism evidence="4 5">
    <name type="scientific">Botryobasidium botryosum (strain FD-172 SS1)</name>
    <dbReference type="NCBI Taxonomy" id="930990"/>
    <lineage>
        <taxon>Eukaryota</taxon>
        <taxon>Fungi</taxon>
        <taxon>Dikarya</taxon>
        <taxon>Basidiomycota</taxon>
        <taxon>Agaricomycotina</taxon>
        <taxon>Agaricomycetes</taxon>
        <taxon>Cantharellales</taxon>
        <taxon>Botryobasidiaceae</taxon>
        <taxon>Botryobasidium</taxon>
    </lineage>
</organism>
<name>A0A067MJY6_BOTB1</name>
<dbReference type="InParanoid" id="A0A067MJY6"/>
<evidence type="ECO:0000256" key="1">
    <source>
        <dbReference type="ARBA" id="ARBA00001968"/>
    </source>
</evidence>
<accession>A0A067MJY6</accession>
<dbReference type="GO" id="GO:0046872">
    <property type="term" value="F:metal ion binding"/>
    <property type="evidence" value="ECO:0007669"/>
    <property type="project" value="UniProtKB-KW"/>
</dbReference>
<dbReference type="Pfam" id="PF13359">
    <property type="entry name" value="DDE_Tnp_4"/>
    <property type="match status" value="1"/>
</dbReference>
<dbReference type="InterPro" id="IPR027806">
    <property type="entry name" value="HARBI1_dom"/>
</dbReference>
<feature type="non-terminal residue" evidence="4">
    <location>
        <position position="131"/>
    </location>
</feature>
<protein>
    <recommendedName>
        <fullName evidence="3">DDE Tnp4 domain-containing protein</fullName>
    </recommendedName>
</protein>
<evidence type="ECO:0000256" key="2">
    <source>
        <dbReference type="ARBA" id="ARBA00022723"/>
    </source>
</evidence>
<comment type="cofactor">
    <cofactor evidence="1">
        <name>a divalent metal cation</name>
        <dbReference type="ChEBI" id="CHEBI:60240"/>
    </cofactor>
</comment>
<dbReference type="OrthoDB" id="3233403at2759"/>
<evidence type="ECO:0000313" key="4">
    <source>
        <dbReference type="EMBL" id="KDQ12197.1"/>
    </source>
</evidence>
<dbReference type="Proteomes" id="UP000027195">
    <property type="component" value="Unassembled WGS sequence"/>
</dbReference>
<dbReference type="AlphaFoldDB" id="A0A067MJY6"/>
<feature type="domain" description="DDE Tnp4" evidence="3">
    <location>
        <begin position="9"/>
        <end position="130"/>
    </location>
</feature>
<proteinExistence type="predicted"/>
<feature type="non-terminal residue" evidence="4">
    <location>
        <position position="1"/>
    </location>
</feature>
<evidence type="ECO:0000313" key="5">
    <source>
        <dbReference type="Proteomes" id="UP000027195"/>
    </source>
</evidence>
<gene>
    <name evidence="4" type="ORF">BOTBODRAFT_80261</name>
</gene>
<dbReference type="STRING" id="930990.A0A067MJY6"/>
<keyword evidence="2" id="KW-0479">Metal-binding</keyword>
<sequence length="131" mass="15299">GFPGCIGIVDGSLIWLADMPRVNGMAYFCRKKFYALVIQAVCNHHSIFTLYEMGWPGSVHDVTIFKQLHIWKEKEKHFWDYEYLLADKGEYDLTNDAAKAERRTSWNFRLSHLRIAIEHAFGRLKGRFCAL</sequence>
<dbReference type="HOGENOM" id="CLU_018552_2_4_1"/>